<dbReference type="PROSITE" id="PS50113">
    <property type="entry name" value="PAC"/>
    <property type="match status" value="1"/>
</dbReference>
<dbReference type="Pfam" id="PF08448">
    <property type="entry name" value="PAS_4"/>
    <property type="match status" value="1"/>
</dbReference>
<dbReference type="PANTHER" id="PTHR42878">
    <property type="entry name" value="TWO-COMPONENT HISTIDINE KINASE"/>
    <property type="match status" value="1"/>
</dbReference>
<dbReference type="Proteomes" id="UP000218083">
    <property type="component" value="Unassembled WGS sequence"/>
</dbReference>
<feature type="region of interest" description="Disordered" evidence="13">
    <location>
        <begin position="296"/>
        <end position="332"/>
    </location>
</feature>
<dbReference type="GO" id="GO:0000156">
    <property type="term" value="F:phosphorelay response regulator activity"/>
    <property type="evidence" value="ECO:0007669"/>
    <property type="project" value="TreeGrafter"/>
</dbReference>
<feature type="domain" description="Histidine kinase" evidence="15">
    <location>
        <begin position="386"/>
        <end position="593"/>
    </location>
</feature>
<dbReference type="GO" id="GO:0000155">
    <property type="term" value="F:phosphorelay sensor kinase activity"/>
    <property type="evidence" value="ECO:0007669"/>
    <property type="project" value="InterPro"/>
</dbReference>
<keyword evidence="9" id="KW-0067">ATP-binding</keyword>
<feature type="transmembrane region" description="Helical" evidence="14">
    <location>
        <begin position="147"/>
        <end position="169"/>
    </location>
</feature>
<evidence type="ECO:0000313" key="19">
    <source>
        <dbReference type="Proteomes" id="UP000218083"/>
    </source>
</evidence>
<evidence type="ECO:0000313" key="18">
    <source>
        <dbReference type="EMBL" id="PAU84314.1"/>
    </source>
</evidence>
<dbReference type="InterPro" id="IPR031621">
    <property type="entry name" value="HisKA_7TM"/>
</dbReference>
<gene>
    <name evidence="18" type="ORF">CK500_07755</name>
</gene>
<dbReference type="EMBL" id="NSKC01000003">
    <property type="protein sequence ID" value="PAU84314.1"/>
    <property type="molecule type" value="Genomic_DNA"/>
</dbReference>
<feature type="transmembrane region" description="Helical" evidence="14">
    <location>
        <begin position="101"/>
        <end position="124"/>
    </location>
</feature>
<comment type="catalytic activity">
    <reaction evidence="1">
        <text>ATP + protein L-histidine = ADP + protein N-phospho-L-histidine.</text>
        <dbReference type="EC" id="2.7.13.3"/>
    </reaction>
</comment>
<evidence type="ECO:0000256" key="12">
    <source>
        <dbReference type="ARBA" id="ARBA00023136"/>
    </source>
</evidence>
<dbReference type="InterPro" id="IPR005467">
    <property type="entry name" value="His_kinase_dom"/>
</dbReference>
<evidence type="ECO:0000259" key="16">
    <source>
        <dbReference type="PROSITE" id="PS50112"/>
    </source>
</evidence>
<evidence type="ECO:0000256" key="3">
    <source>
        <dbReference type="ARBA" id="ARBA00012438"/>
    </source>
</evidence>
<evidence type="ECO:0000256" key="13">
    <source>
        <dbReference type="SAM" id="MobiDB-lite"/>
    </source>
</evidence>
<dbReference type="InterPro" id="IPR000700">
    <property type="entry name" value="PAS-assoc_C"/>
</dbReference>
<dbReference type="GO" id="GO:0005524">
    <property type="term" value="F:ATP binding"/>
    <property type="evidence" value="ECO:0007669"/>
    <property type="project" value="UniProtKB-KW"/>
</dbReference>
<dbReference type="InterPro" id="IPR036890">
    <property type="entry name" value="HATPase_C_sf"/>
</dbReference>
<evidence type="ECO:0000259" key="17">
    <source>
        <dbReference type="PROSITE" id="PS50113"/>
    </source>
</evidence>
<dbReference type="SUPFAM" id="SSF55874">
    <property type="entry name" value="ATPase domain of HSP90 chaperone/DNA topoisomerase II/histidine kinase"/>
    <property type="match status" value="1"/>
</dbReference>
<evidence type="ECO:0000256" key="5">
    <source>
        <dbReference type="ARBA" id="ARBA00022679"/>
    </source>
</evidence>
<dbReference type="Gene3D" id="3.30.565.10">
    <property type="entry name" value="Histidine kinase-like ATPase, C-terminal domain"/>
    <property type="match status" value="1"/>
</dbReference>
<sequence length="598" mass="64317">MSTHHVVYVLLIAASGVLSASLSVGALRNRDIVGALPLGILLSAVTLWSAGKLVELASPGLAATVFWANVQYLGIVVVVATWLLFALAYTGRSEWLTGRTVLLLAVEPVLVLAAIGTNGSHGLFRTSTDLVAYGSLTGLMSTPGPAFWIHSAYSYLLLLLGAVLILRLVARSGRLFRSQAVGLLLAVFSPWIGNGLFLAGVAPPALDTTIIGFSVTGTVLAVITVRHRLLDIVPAVREVARDELIESMTDAVLVVDHRNRLVDANPAAESLLGEPIGDAVGEPIDEVFPALADAVEGSESDGGASDGGRAEGGASDGGLADGGASDDDEPFRTEIERREESAVRYYDVRVSPLERGLGAPTGRLISLRDVSDQRQREQQLEVLNRLLRHNFRNDATAIQGNASLLREEVTDPAALRRLETINRTVETMIERNERFSHLIGRLDDSDRDSIDLTAEIEGVVADKRRRHPEVTIVFDRADPIRVDTGEIVVSALDELITNSIDHNDAERPRVRVSVTPAERSERDAVRIRIRDNGPGIPPHEIRPIDRGTETPLEHASGVGLWLATWIIREVDGSITFAEDGDGAAVTVFLPADRSSGPE</sequence>
<reference evidence="18 19" key="1">
    <citation type="submission" date="2017-08" db="EMBL/GenBank/DDBJ databases">
        <title>The strain WRN001 was isolated from Binhai saline alkaline soil, Tianjin, China.</title>
        <authorList>
            <person name="Liu D."/>
            <person name="Zhang G."/>
        </authorList>
    </citation>
    <scope>NUCLEOTIDE SEQUENCE [LARGE SCALE GENOMIC DNA]</scope>
    <source>
        <strain evidence="18 19">WN019</strain>
    </source>
</reference>
<dbReference type="SMART" id="SM00387">
    <property type="entry name" value="HATPase_c"/>
    <property type="match status" value="1"/>
</dbReference>
<evidence type="ECO:0000256" key="1">
    <source>
        <dbReference type="ARBA" id="ARBA00000085"/>
    </source>
</evidence>
<accession>A0A2A2FHT0</accession>
<dbReference type="InterPro" id="IPR035965">
    <property type="entry name" value="PAS-like_dom_sf"/>
</dbReference>
<dbReference type="InterPro" id="IPR004358">
    <property type="entry name" value="Sig_transdc_His_kin-like_C"/>
</dbReference>
<dbReference type="GO" id="GO:0030295">
    <property type="term" value="F:protein kinase activator activity"/>
    <property type="evidence" value="ECO:0007669"/>
    <property type="project" value="TreeGrafter"/>
</dbReference>
<evidence type="ECO:0000256" key="8">
    <source>
        <dbReference type="ARBA" id="ARBA00022777"/>
    </source>
</evidence>
<dbReference type="SMART" id="SM00091">
    <property type="entry name" value="PAS"/>
    <property type="match status" value="1"/>
</dbReference>
<dbReference type="InterPro" id="IPR050351">
    <property type="entry name" value="BphY/WalK/GraS-like"/>
</dbReference>
<feature type="compositionally biased region" description="Basic and acidic residues" evidence="13">
    <location>
        <begin position="539"/>
        <end position="549"/>
    </location>
</feature>
<dbReference type="Pfam" id="PF16927">
    <property type="entry name" value="HisKA_7TM"/>
    <property type="match status" value="1"/>
</dbReference>
<keyword evidence="6 14" id="KW-0812">Transmembrane</keyword>
<comment type="caution">
    <text evidence="18">The sequence shown here is derived from an EMBL/GenBank/DDBJ whole genome shotgun (WGS) entry which is preliminary data.</text>
</comment>
<proteinExistence type="predicted"/>
<keyword evidence="8" id="KW-0418">Kinase</keyword>
<dbReference type="Pfam" id="PF02518">
    <property type="entry name" value="HATPase_c"/>
    <property type="match status" value="1"/>
</dbReference>
<comment type="subcellular location">
    <subcellularLocation>
        <location evidence="2">Membrane</location>
        <topology evidence="2">Multi-pass membrane protein</topology>
    </subcellularLocation>
</comment>
<dbReference type="InterPro" id="IPR003661">
    <property type="entry name" value="HisK_dim/P_dom"/>
</dbReference>
<dbReference type="CDD" id="cd00075">
    <property type="entry name" value="HATPase"/>
    <property type="match status" value="1"/>
</dbReference>
<dbReference type="EC" id="2.7.13.3" evidence="3"/>
<keyword evidence="5" id="KW-0808">Transferase</keyword>
<feature type="transmembrane region" description="Helical" evidence="14">
    <location>
        <begin position="70"/>
        <end position="89"/>
    </location>
</feature>
<keyword evidence="7" id="KW-0547">Nucleotide-binding</keyword>
<keyword evidence="19" id="KW-1185">Reference proteome</keyword>
<dbReference type="InterPro" id="IPR003594">
    <property type="entry name" value="HATPase_dom"/>
</dbReference>
<evidence type="ECO:0000256" key="10">
    <source>
        <dbReference type="ARBA" id="ARBA00022989"/>
    </source>
</evidence>
<feature type="transmembrane region" description="Helical" evidence="14">
    <location>
        <begin position="6"/>
        <end position="25"/>
    </location>
</feature>
<evidence type="ECO:0000256" key="9">
    <source>
        <dbReference type="ARBA" id="ARBA00022840"/>
    </source>
</evidence>
<dbReference type="PROSITE" id="PS50109">
    <property type="entry name" value="HIS_KIN"/>
    <property type="match status" value="1"/>
</dbReference>
<dbReference type="InterPro" id="IPR013656">
    <property type="entry name" value="PAS_4"/>
</dbReference>
<dbReference type="InterPro" id="IPR000014">
    <property type="entry name" value="PAS"/>
</dbReference>
<dbReference type="PANTHER" id="PTHR42878:SF7">
    <property type="entry name" value="SENSOR HISTIDINE KINASE GLRK"/>
    <property type="match status" value="1"/>
</dbReference>
<evidence type="ECO:0000259" key="15">
    <source>
        <dbReference type="PROSITE" id="PS50109"/>
    </source>
</evidence>
<evidence type="ECO:0000256" key="2">
    <source>
        <dbReference type="ARBA" id="ARBA00004141"/>
    </source>
</evidence>
<feature type="transmembrane region" description="Helical" evidence="14">
    <location>
        <begin position="181"/>
        <end position="202"/>
    </location>
</feature>
<dbReference type="PRINTS" id="PR00344">
    <property type="entry name" value="BCTRLSENSOR"/>
</dbReference>
<dbReference type="AlphaFoldDB" id="A0A2A2FHT0"/>
<evidence type="ECO:0000256" key="7">
    <source>
        <dbReference type="ARBA" id="ARBA00022741"/>
    </source>
</evidence>
<feature type="domain" description="PAC" evidence="17">
    <location>
        <begin position="329"/>
        <end position="382"/>
    </location>
</feature>
<keyword evidence="10 14" id="KW-1133">Transmembrane helix</keyword>
<feature type="region of interest" description="Disordered" evidence="13">
    <location>
        <begin position="530"/>
        <end position="549"/>
    </location>
</feature>
<evidence type="ECO:0000256" key="6">
    <source>
        <dbReference type="ARBA" id="ARBA00022692"/>
    </source>
</evidence>
<dbReference type="GO" id="GO:0007234">
    <property type="term" value="P:osmosensory signaling via phosphorelay pathway"/>
    <property type="evidence" value="ECO:0007669"/>
    <property type="project" value="TreeGrafter"/>
</dbReference>
<keyword evidence="12 14" id="KW-0472">Membrane</keyword>
<evidence type="ECO:0000256" key="4">
    <source>
        <dbReference type="ARBA" id="ARBA00022553"/>
    </source>
</evidence>
<organism evidence="18 19">
    <name type="scientific">Halorubrum salipaludis</name>
    <dbReference type="NCBI Taxonomy" id="2032630"/>
    <lineage>
        <taxon>Archaea</taxon>
        <taxon>Methanobacteriati</taxon>
        <taxon>Methanobacteriota</taxon>
        <taxon>Stenosarchaea group</taxon>
        <taxon>Halobacteria</taxon>
        <taxon>Halobacteriales</taxon>
        <taxon>Haloferacaceae</taxon>
        <taxon>Halorubrum</taxon>
    </lineage>
</organism>
<feature type="domain" description="PAS" evidence="16">
    <location>
        <begin position="237"/>
        <end position="282"/>
    </location>
</feature>
<dbReference type="GO" id="GO:0016020">
    <property type="term" value="C:membrane"/>
    <property type="evidence" value="ECO:0007669"/>
    <property type="project" value="UniProtKB-SubCell"/>
</dbReference>
<keyword evidence="11" id="KW-0902">Two-component regulatory system</keyword>
<dbReference type="RefSeq" id="WP_095636664.1">
    <property type="nucleotide sequence ID" value="NZ_NSKC01000003.1"/>
</dbReference>
<dbReference type="CDD" id="cd00130">
    <property type="entry name" value="PAS"/>
    <property type="match status" value="1"/>
</dbReference>
<evidence type="ECO:0000256" key="11">
    <source>
        <dbReference type="ARBA" id="ARBA00023012"/>
    </source>
</evidence>
<feature type="compositionally biased region" description="Gly residues" evidence="13">
    <location>
        <begin position="304"/>
        <end position="321"/>
    </location>
</feature>
<dbReference type="SUPFAM" id="SSF55785">
    <property type="entry name" value="PYP-like sensor domain (PAS domain)"/>
    <property type="match status" value="1"/>
</dbReference>
<dbReference type="PROSITE" id="PS50112">
    <property type="entry name" value="PAS"/>
    <property type="match status" value="1"/>
</dbReference>
<evidence type="ECO:0000256" key="14">
    <source>
        <dbReference type="SAM" id="Phobius"/>
    </source>
</evidence>
<feature type="transmembrane region" description="Helical" evidence="14">
    <location>
        <begin position="32"/>
        <end position="50"/>
    </location>
</feature>
<protein>
    <recommendedName>
        <fullName evidence="3">histidine kinase</fullName>
        <ecNumber evidence="3">2.7.13.3</ecNumber>
    </recommendedName>
</protein>
<dbReference type="CDD" id="cd00082">
    <property type="entry name" value="HisKA"/>
    <property type="match status" value="1"/>
</dbReference>
<keyword evidence="4" id="KW-0597">Phosphoprotein</keyword>
<name>A0A2A2FHT0_9EURY</name>
<dbReference type="Gene3D" id="3.30.450.20">
    <property type="entry name" value="PAS domain"/>
    <property type="match status" value="1"/>
</dbReference>
<dbReference type="OrthoDB" id="237703at2157"/>